<sequence>MLPIHGKRNVLITSALPYVNNVPHLGNIIGCVLSADVYARYCRLRGYNAVYICGTDEYGTATETKALDSELHSQGNLLQTQVCHEIFNKLWENKCLSEDTIKQLYCDTCDKFLADRLVEGSCPECNYDSAHGDQCENCGKLLDPTDLKYPRCKVCQTKPRFRDTYHLFIELPRLKDKLKEYINEATSVNEAWIYGERQCAISHCVVSFYVAWNWGKLDNDEDNQWKFSKSKGVGVFGNDVKDTNIPVEVWRYYLLINRPEGDLQAKLNDELLSNLGNFVYRVLSFIAKPENAGYGCVIPDAPGAESHLPTQSLAEKVGLLVDEYIKAMEKVKLKEGLKTAMLISGEGNKYLQENKCWQLYKEDKPCCAVVIRSAAGLVHLVAQLLEPFMPSFYREVFKQLNLPPHFLFSDERGEVLQAIDLGRASLLSYTASLSLSSLQVKGTKFGVRMRKKVDERIRTLIENGVKLRHRSMFVIVGDKSRDQIVNLHHILSKSVTKSNTSVLWCYKNRLDISSHNKKRSKQLKKMKERGQLDPEKLDAFSLFLDVGEVTHCMYKDSEKILGNTFGMCILQDFEALTPNLLARTIETVEGGGLVVLLLQSLASLTSLCTMVMDVHDRFRTESHSETSGRFNERFLLSLASCKACVVMDDELNILPLSSHIRCITQVPTKEDSEGLSEAEQDLKSLKNELNDEVPVGPLINQCCTLDQGKAVVTFFDTILDKNLRSIVALIASRGRGKSAALGLAVAGAVAAGYSNIYVTAPSPDNLKTLFEFACKGFEALEYKEHLEYDVVRSVNPDFKKAIVRINIFKQHRQTIQYIQPHEHEKLSQVELLVIDEAAAIPLPVVKSLLGPYLVFLSSTVSGYEGTGRSLSLKLLQQLEEQSRAPVTSVEGSLSGCLFKKIELNESIRYASGDPIESWLNGLLCLDVANCLPNPACHPLPSQCDLYYVNRDTLFSYHKDSELFLQRMMALCVSSHYKNSPNDLQLLADAPAHHLFVLLGPVDESKNQLPDILCVVQVCLEGQISHKSANRSLRDGHSPHGDQIPWKFCEQFRDLVFPTYSGARIVRIAVHPNAMRMGYGSAAVELLTRYFEGQLASISEGDDELEVEASPVRVTEAAKKASLLEEQIKPRANLPPLLVPLRDRRPERLHYLGVSFGLTLVLFRFWRKHKFAPFYISQIPSAVTGEHTCMLLKPLNNDETEVSELNELGFFAPFYKDFRIRFSKLLSDKFKKMDYKLAMSVLNPKINFLDVDSSGDSPDGFLKKLNGVFSPYDMERLRAYTDNLVDFNLVYDLCKTLAHHYFQERIPVSLSYVQASVLLCLGLQELEFSSIERQMQLERGQIHSLLLKVGKKLYKYLIGVATKEITSTLPRLKERVLEPHKVSVDEDLREGAKEVEEQMRARVEELLDPEILEQFAIGDKEAEALQKSKISSSGIISIESTKSDIKVKPSGFDKSAKKRGNDKHSSRSNKKRRA</sequence>
<dbReference type="InterPro" id="IPR029038">
    <property type="entry name" value="MetRS_Zn"/>
</dbReference>
<keyword evidence="5 17" id="KW-0698">rRNA processing</keyword>
<dbReference type="InterPro" id="IPR013562">
    <property type="entry name" value="TmcA/NAT10_N"/>
</dbReference>
<feature type="domain" description="Methionyl/Leucyl tRNA synthetase" evidence="21">
    <location>
        <begin position="225"/>
        <end position="283"/>
    </location>
</feature>
<dbReference type="SUPFAM" id="SSF52374">
    <property type="entry name" value="Nucleotidylyl transferase"/>
    <property type="match status" value="1"/>
</dbReference>
<evidence type="ECO:0000256" key="2">
    <source>
        <dbReference type="ARBA" id="ARBA00004604"/>
    </source>
</evidence>
<dbReference type="HAMAP" id="MF_03211">
    <property type="entry name" value="RNA_acetyltr_Nat10"/>
    <property type="match status" value="1"/>
</dbReference>
<evidence type="ECO:0000256" key="16">
    <source>
        <dbReference type="ARBA" id="ARBA00068357"/>
    </source>
</evidence>
<comment type="catalytic activity">
    <reaction evidence="17">
        <text>a cytidine in tRNA + acetyl-CoA + ATP + H2O = an N(4)-acetylcytidine in tRNA + ADP + phosphate + CoA + H(+)</text>
        <dbReference type="Rhea" id="RHEA:53876"/>
        <dbReference type="Rhea" id="RHEA-COMP:13670"/>
        <dbReference type="Rhea" id="RHEA-COMP:13671"/>
        <dbReference type="ChEBI" id="CHEBI:15377"/>
        <dbReference type="ChEBI" id="CHEBI:15378"/>
        <dbReference type="ChEBI" id="CHEBI:30616"/>
        <dbReference type="ChEBI" id="CHEBI:43474"/>
        <dbReference type="ChEBI" id="CHEBI:57287"/>
        <dbReference type="ChEBI" id="CHEBI:57288"/>
        <dbReference type="ChEBI" id="CHEBI:74900"/>
        <dbReference type="ChEBI" id="CHEBI:82748"/>
        <dbReference type="ChEBI" id="CHEBI:456216"/>
    </reaction>
</comment>
<dbReference type="Pfam" id="PF13725">
    <property type="entry name" value="tRNA_bind_2"/>
    <property type="match status" value="1"/>
</dbReference>
<dbReference type="Gene3D" id="3.40.630.30">
    <property type="match status" value="1"/>
</dbReference>
<dbReference type="Gene3D" id="1.10.730.10">
    <property type="entry name" value="Isoleucyl-tRNA Synthetase, Domain 1"/>
    <property type="match status" value="1"/>
</dbReference>
<evidence type="ECO:0000256" key="17">
    <source>
        <dbReference type="HAMAP-Rule" id="MF_03211"/>
    </source>
</evidence>
<organism evidence="25 26">
    <name type="scientific">Arabis alpina</name>
    <name type="common">Alpine rock-cress</name>
    <dbReference type="NCBI Taxonomy" id="50452"/>
    <lineage>
        <taxon>Eukaryota</taxon>
        <taxon>Viridiplantae</taxon>
        <taxon>Streptophyta</taxon>
        <taxon>Embryophyta</taxon>
        <taxon>Tracheophyta</taxon>
        <taxon>Spermatophyta</taxon>
        <taxon>Magnoliopsida</taxon>
        <taxon>eudicotyledons</taxon>
        <taxon>Gunneridae</taxon>
        <taxon>Pentapetalae</taxon>
        <taxon>rosids</taxon>
        <taxon>malvids</taxon>
        <taxon>Brassicales</taxon>
        <taxon>Brassicaceae</taxon>
        <taxon>Arabideae</taxon>
        <taxon>Arabis</taxon>
    </lineage>
</organism>
<dbReference type="Pfam" id="PF05127">
    <property type="entry name" value="NAT10_TcmA_helicase"/>
    <property type="match status" value="1"/>
</dbReference>
<dbReference type="Pfam" id="PF08351">
    <property type="entry name" value="TmcA_N"/>
    <property type="match status" value="1"/>
</dbReference>
<comment type="similarity">
    <text evidence="3">Belongs to the class-I aminoacyl-tRNA synthetase family.</text>
</comment>
<dbReference type="GO" id="GO:0030686">
    <property type="term" value="C:90S preribosome"/>
    <property type="evidence" value="ECO:0007669"/>
    <property type="project" value="TreeGrafter"/>
</dbReference>
<feature type="domain" description="TcmA/NAT10 helicase" evidence="19">
    <location>
        <begin position="729"/>
        <end position="926"/>
    </location>
</feature>
<evidence type="ECO:0000259" key="19">
    <source>
        <dbReference type="Pfam" id="PF05127"/>
    </source>
</evidence>
<keyword evidence="11" id="KW-0648">Protein biosynthesis</keyword>
<comment type="subcellular location">
    <subcellularLocation>
        <location evidence="1">Cytoplasm</location>
    </subcellularLocation>
    <subcellularLocation>
        <location evidence="2 17">Nucleus</location>
        <location evidence="2 17">Nucleolus</location>
    </subcellularLocation>
</comment>
<dbReference type="eggNOG" id="KOG1247">
    <property type="taxonomic scope" value="Eukaryota"/>
</dbReference>
<evidence type="ECO:0000256" key="3">
    <source>
        <dbReference type="ARBA" id="ARBA00005594"/>
    </source>
</evidence>
<comment type="catalytic activity">
    <reaction evidence="15">
        <text>tRNA(Met) + L-methionine + ATP = L-methionyl-tRNA(Met) + AMP + diphosphate</text>
        <dbReference type="Rhea" id="RHEA:13481"/>
        <dbReference type="Rhea" id="RHEA-COMP:9667"/>
        <dbReference type="Rhea" id="RHEA-COMP:9698"/>
        <dbReference type="ChEBI" id="CHEBI:30616"/>
        <dbReference type="ChEBI" id="CHEBI:33019"/>
        <dbReference type="ChEBI" id="CHEBI:57844"/>
        <dbReference type="ChEBI" id="CHEBI:78442"/>
        <dbReference type="ChEBI" id="CHEBI:78530"/>
        <dbReference type="ChEBI" id="CHEBI:456215"/>
        <dbReference type="EC" id="6.1.1.10"/>
    </reaction>
</comment>
<evidence type="ECO:0000256" key="7">
    <source>
        <dbReference type="ARBA" id="ARBA00022679"/>
    </source>
</evidence>
<dbReference type="InterPro" id="IPR027417">
    <property type="entry name" value="P-loop_NTPase"/>
</dbReference>
<dbReference type="GO" id="GO:0048608">
    <property type="term" value="P:reproductive structure development"/>
    <property type="evidence" value="ECO:0007669"/>
    <property type="project" value="UniProtKB-ARBA"/>
</dbReference>
<dbReference type="PANTHER" id="PTHR10925:SF5">
    <property type="entry name" value="RNA CYTIDINE ACETYLTRANSFERASE"/>
    <property type="match status" value="1"/>
</dbReference>
<feature type="region of interest" description="Disordered" evidence="18">
    <location>
        <begin position="1445"/>
        <end position="1473"/>
    </location>
</feature>
<proteinExistence type="inferred from homology"/>
<dbReference type="SUPFAM" id="SSF47323">
    <property type="entry name" value="Anticodon-binding domain of a subclass of class I aminoacyl-tRNA synthetases"/>
    <property type="match status" value="1"/>
</dbReference>
<dbReference type="OMA" id="NTVRINI"/>
<feature type="binding site" evidence="17">
    <location>
        <begin position="734"/>
        <end position="743"/>
    </location>
    <ligand>
        <name>ATP</name>
        <dbReference type="ChEBI" id="CHEBI:30616"/>
    </ligand>
</feature>
<dbReference type="InterPro" id="IPR007807">
    <property type="entry name" value="TcmA/NAT10_helicase"/>
</dbReference>
<keyword evidence="7 17" id="KW-0808">Transferase</keyword>
<dbReference type="Gramene" id="KFK43338">
    <property type="protein sequence ID" value="KFK43338"/>
    <property type="gene ID" value="AALP_AA1G112000"/>
</dbReference>
<dbReference type="SUPFAM" id="SSF57770">
    <property type="entry name" value="Methionyl-tRNA synthetase (MetRS), Zn-domain"/>
    <property type="match status" value="1"/>
</dbReference>
<dbReference type="Pfam" id="PF19303">
    <property type="entry name" value="Anticodon_3"/>
    <property type="match status" value="1"/>
</dbReference>
<dbReference type="InterPro" id="IPR015413">
    <property type="entry name" value="Methionyl/Leucyl_tRNA_Synth"/>
</dbReference>
<dbReference type="InterPro" id="IPR032672">
    <property type="entry name" value="TmcA/NAT10/Kre33"/>
</dbReference>
<dbReference type="InterPro" id="IPR041872">
    <property type="entry name" value="Anticodon_Met"/>
</dbReference>
<dbReference type="InterPro" id="IPR033911">
    <property type="entry name" value="MetRS_core"/>
</dbReference>
<evidence type="ECO:0000256" key="1">
    <source>
        <dbReference type="ARBA" id="ARBA00004496"/>
    </source>
</evidence>
<dbReference type="GO" id="GO:0051391">
    <property type="term" value="P:tRNA acetylation"/>
    <property type="evidence" value="ECO:0007669"/>
    <property type="project" value="UniProtKB-UniRule"/>
</dbReference>
<dbReference type="OrthoDB" id="10067491at2759"/>
<dbReference type="GO" id="GO:0106162">
    <property type="term" value="F:mRNA N-acetyltransferase activity"/>
    <property type="evidence" value="ECO:0007669"/>
    <property type="project" value="EnsemblPlants"/>
</dbReference>
<dbReference type="InterPro" id="IPR027992">
    <property type="entry name" value="tRNA_bind_dom"/>
</dbReference>
<evidence type="ECO:0000259" key="24">
    <source>
        <dbReference type="Pfam" id="PF19303"/>
    </source>
</evidence>
<dbReference type="GO" id="GO:0006431">
    <property type="term" value="P:methionyl-tRNA aminoacylation"/>
    <property type="evidence" value="ECO:0007669"/>
    <property type="project" value="InterPro"/>
</dbReference>
<evidence type="ECO:0000256" key="11">
    <source>
        <dbReference type="ARBA" id="ARBA00022917"/>
    </source>
</evidence>
<dbReference type="Pfam" id="PF13718">
    <property type="entry name" value="GNAT_acetyltr_2"/>
    <property type="match status" value="1"/>
</dbReference>
<evidence type="ECO:0000259" key="20">
    <source>
        <dbReference type="Pfam" id="PF08351"/>
    </source>
</evidence>
<evidence type="ECO:0000256" key="18">
    <source>
        <dbReference type="SAM" id="MobiDB-lite"/>
    </source>
</evidence>
<feature type="domain" description="N-acetyltransferase" evidence="22">
    <location>
        <begin position="966"/>
        <end position="1195"/>
    </location>
</feature>
<reference evidence="26" key="1">
    <citation type="journal article" date="2015" name="Nat. Plants">
        <title>Genome expansion of Arabis alpina linked with retrotransposition and reduced symmetric DNA methylation.</title>
        <authorList>
            <person name="Willing E.M."/>
            <person name="Rawat V."/>
            <person name="Mandakova T."/>
            <person name="Maumus F."/>
            <person name="James G.V."/>
            <person name="Nordstroem K.J."/>
            <person name="Becker C."/>
            <person name="Warthmann N."/>
            <person name="Chica C."/>
            <person name="Szarzynska B."/>
            <person name="Zytnicki M."/>
            <person name="Albani M.C."/>
            <person name="Kiefer C."/>
            <person name="Bergonzi S."/>
            <person name="Castaings L."/>
            <person name="Mateos J.L."/>
            <person name="Berns M.C."/>
            <person name="Bujdoso N."/>
            <person name="Piofczyk T."/>
            <person name="de Lorenzo L."/>
            <person name="Barrero-Sicilia C."/>
            <person name="Mateos I."/>
            <person name="Piednoel M."/>
            <person name="Hagmann J."/>
            <person name="Chen-Min-Tao R."/>
            <person name="Iglesias-Fernandez R."/>
            <person name="Schuster S.C."/>
            <person name="Alonso-Blanco C."/>
            <person name="Roudier F."/>
            <person name="Carbonero P."/>
            <person name="Paz-Ares J."/>
            <person name="Davis S.J."/>
            <person name="Pecinka A."/>
            <person name="Quesneville H."/>
            <person name="Colot V."/>
            <person name="Lysak M.A."/>
            <person name="Weigel D."/>
            <person name="Coupland G."/>
            <person name="Schneeberger K."/>
        </authorList>
    </citation>
    <scope>NUCLEOTIDE SEQUENCE [LARGE SCALE GENOMIC DNA]</scope>
    <source>
        <strain evidence="26">cv. Pajares</strain>
    </source>
</reference>
<evidence type="ECO:0000256" key="12">
    <source>
        <dbReference type="ARBA" id="ARBA00023146"/>
    </source>
</evidence>
<evidence type="ECO:0000259" key="21">
    <source>
        <dbReference type="Pfam" id="PF09334"/>
    </source>
</evidence>
<feature type="compositionally biased region" description="Basic residues" evidence="18">
    <location>
        <begin position="1455"/>
        <end position="1473"/>
    </location>
</feature>
<evidence type="ECO:0000256" key="8">
    <source>
        <dbReference type="ARBA" id="ARBA00022694"/>
    </source>
</evidence>
<keyword evidence="13 17" id="KW-0539">Nucleus</keyword>
<dbReference type="InterPro" id="IPR001412">
    <property type="entry name" value="aa-tRNA-synth_I_CS"/>
</dbReference>
<comment type="function">
    <text evidence="17">RNA cytidine acetyltransferase with specificity toward both 18S rRNA and tRNAs. Catalyzes the formation of N(4)-acetylcytidine (ac4C) in 18S rRNA. Required for early nucleolar cleavages of precursor rRNA at sites A0, A1 and A2 during 18S rRNA synthesis. Catalyzes the formation of ac4C in serine and leucine tRNAs. Requires a tRNA-binding adapter protein for full tRNA acetyltransferase activity but not for 18S rRNA acetylation.</text>
</comment>
<accession>A0A087HMI6</accession>
<evidence type="ECO:0000256" key="10">
    <source>
        <dbReference type="ARBA" id="ARBA00022840"/>
    </source>
</evidence>
<dbReference type="FunFam" id="3.40.50.300:FF:002218">
    <property type="entry name" value="tRNA(Met) cytidine acetyltransferase TmcA"/>
    <property type="match status" value="1"/>
</dbReference>
<evidence type="ECO:0000313" key="25">
    <source>
        <dbReference type="EMBL" id="KFK43338.1"/>
    </source>
</evidence>
<dbReference type="InterPro" id="IPR014729">
    <property type="entry name" value="Rossmann-like_a/b/a_fold"/>
</dbReference>
<keyword evidence="8 17" id="KW-0819">tRNA processing</keyword>
<evidence type="ECO:0000256" key="9">
    <source>
        <dbReference type="ARBA" id="ARBA00022741"/>
    </source>
</evidence>
<feature type="domain" description="Methionyl/Leucyl tRNA synthetase" evidence="21">
    <location>
        <begin position="79"/>
        <end position="186"/>
    </location>
</feature>
<dbReference type="GO" id="GO:1990883">
    <property type="term" value="F:18S rRNA cytidine N-acetyltransferase activity"/>
    <property type="evidence" value="ECO:0007669"/>
    <property type="project" value="TreeGrafter"/>
</dbReference>
<dbReference type="CDD" id="cd07957">
    <property type="entry name" value="Anticodon_Ia_Met"/>
    <property type="match status" value="1"/>
</dbReference>
<keyword evidence="12" id="KW-0030">Aminoacyl-tRNA synthetase</keyword>
<keyword evidence="4" id="KW-0963">Cytoplasm</keyword>
<dbReference type="PROSITE" id="PS00178">
    <property type="entry name" value="AA_TRNA_LIGASE_I"/>
    <property type="match status" value="1"/>
</dbReference>
<dbReference type="eggNOG" id="KOG2036">
    <property type="taxonomic scope" value="Eukaryota"/>
</dbReference>
<evidence type="ECO:0000259" key="22">
    <source>
        <dbReference type="Pfam" id="PF13718"/>
    </source>
</evidence>
<dbReference type="GO" id="GO:0004825">
    <property type="term" value="F:methionine-tRNA ligase activity"/>
    <property type="evidence" value="ECO:0007669"/>
    <property type="project" value="UniProtKB-EC"/>
</dbReference>
<dbReference type="InterPro" id="IPR000182">
    <property type="entry name" value="GNAT_dom"/>
</dbReference>
<feature type="binding site" evidence="17">
    <location>
        <begin position="1067"/>
        <end position="1069"/>
    </location>
    <ligand>
        <name>acetyl-CoA</name>
        <dbReference type="ChEBI" id="CHEBI:57288"/>
    </ligand>
</feature>
<comment type="similarity">
    <text evidence="17">Belongs to the RNA cytidine acetyltransferase family. NAT10 subfamily.</text>
</comment>
<dbReference type="Gene3D" id="2.170.220.10">
    <property type="match status" value="1"/>
</dbReference>
<comment type="catalytic activity">
    <reaction evidence="17">
        <text>a cytidine in 18S rRNA + acetyl-CoA + ATP + H2O = an N(4)-acetylcytidine in 18S rRNA + ADP + phosphate + CoA + H(+)</text>
        <dbReference type="Rhea" id="RHEA:51424"/>
        <dbReference type="Rhea" id="RHEA-COMP:13575"/>
        <dbReference type="Rhea" id="RHEA-COMP:13576"/>
        <dbReference type="ChEBI" id="CHEBI:15377"/>
        <dbReference type="ChEBI" id="CHEBI:15378"/>
        <dbReference type="ChEBI" id="CHEBI:30616"/>
        <dbReference type="ChEBI" id="CHEBI:43474"/>
        <dbReference type="ChEBI" id="CHEBI:57287"/>
        <dbReference type="ChEBI" id="CHEBI:57288"/>
        <dbReference type="ChEBI" id="CHEBI:74900"/>
        <dbReference type="ChEBI" id="CHEBI:82748"/>
        <dbReference type="ChEBI" id="CHEBI:456216"/>
    </reaction>
</comment>
<dbReference type="PANTHER" id="PTHR10925">
    <property type="entry name" value="N-ACETYLTRANSFERASE 10"/>
    <property type="match status" value="1"/>
</dbReference>
<dbReference type="GO" id="GO:0005524">
    <property type="term" value="F:ATP binding"/>
    <property type="evidence" value="ECO:0007669"/>
    <property type="project" value="UniProtKB-UniRule"/>
</dbReference>
<keyword evidence="6" id="KW-0436">Ligase</keyword>
<evidence type="ECO:0000259" key="23">
    <source>
        <dbReference type="Pfam" id="PF13725"/>
    </source>
</evidence>
<dbReference type="Gene3D" id="3.40.50.300">
    <property type="entry name" value="P-loop containing nucleotide triphosphate hydrolases"/>
    <property type="match status" value="1"/>
</dbReference>
<evidence type="ECO:0000256" key="5">
    <source>
        <dbReference type="ARBA" id="ARBA00022552"/>
    </source>
</evidence>
<feature type="domain" description="Methionyl-tRNA synthetase anticodon-binding" evidence="24">
    <location>
        <begin position="310"/>
        <end position="424"/>
    </location>
</feature>
<dbReference type="PRINTS" id="PR01041">
    <property type="entry name" value="TRNASYNTHMET"/>
</dbReference>
<evidence type="ECO:0000256" key="15">
    <source>
        <dbReference type="ARBA" id="ARBA00047364"/>
    </source>
</evidence>
<dbReference type="InterPro" id="IPR033688">
    <property type="entry name" value="NAT10"/>
</dbReference>
<evidence type="ECO:0000256" key="6">
    <source>
        <dbReference type="ARBA" id="ARBA00022598"/>
    </source>
</evidence>
<keyword evidence="10 17" id="KW-0067">ATP-binding</keyword>
<keyword evidence="9 17" id="KW-0547">Nucleotide-binding</keyword>
<gene>
    <name evidence="25" type="ordered locus">AALP_Aa1g112000</name>
</gene>
<evidence type="ECO:0000313" key="26">
    <source>
        <dbReference type="Proteomes" id="UP000029120"/>
    </source>
</evidence>
<dbReference type="GO" id="GO:0005730">
    <property type="term" value="C:nucleolus"/>
    <property type="evidence" value="ECO:0007669"/>
    <property type="project" value="UniProtKB-SubCell"/>
</dbReference>
<dbReference type="GO" id="GO:0000049">
    <property type="term" value="F:tRNA binding"/>
    <property type="evidence" value="ECO:0007669"/>
    <property type="project" value="TreeGrafter"/>
</dbReference>
<feature type="domain" description="TmcA/NAT10 N-terminal" evidence="20">
    <location>
        <begin position="449"/>
        <end position="648"/>
    </location>
</feature>
<evidence type="ECO:0000256" key="4">
    <source>
        <dbReference type="ARBA" id="ARBA00022490"/>
    </source>
</evidence>
<protein>
    <recommendedName>
        <fullName evidence="16 17">RNA cytidine acetyltransferase</fullName>
        <ecNumber evidence="17">2.3.1.-</ecNumber>
    </recommendedName>
    <alternativeName>
        <fullName evidence="17">18S rRNA cytosine acetyltransferase</fullName>
    </alternativeName>
</protein>
<feature type="binding site" evidence="17">
    <location>
        <begin position="1074"/>
        <end position="1080"/>
    </location>
    <ligand>
        <name>acetyl-CoA</name>
        <dbReference type="ChEBI" id="CHEBI:57288"/>
    </ligand>
</feature>
<dbReference type="GO" id="GO:0005737">
    <property type="term" value="C:cytoplasm"/>
    <property type="evidence" value="ECO:0007669"/>
    <property type="project" value="UniProtKB-SubCell"/>
</dbReference>
<evidence type="ECO:0000256" key="14">
    <source>
        <dbReference type="ARBA" id="ARBA00023315"/>
    </source>
</evidence>
<keyword evidence="14 17" id="KW-0012">Acyltransferase</keyword>
<dbReference type="Pfam" id="PF09334">
    <property type="entry name" value="tRNA-synt_1g"/>
    <property type="match status" value="3"/>
</dbReference>
<dbReference type="Gene3D" id="3.40.50.620">
    <property type="entry name" value="HUPs"/>
    <property type="match status" value="1"/>
</dbReference>
<dbReference type="InterPro" id="IPR009080">
    <property type="entry name" value="tRNAsynth_Ia_anticodon-bd"/>
</dbReference>
<dbReference type="Gene3D" id="3.40.50.11040">
    <property type="match status" value="1"/>
</dbReference>
<dbReference type="FunFam" id="2.20.28.20:FF:000001">
    <property type="entry name" value="Methionine--tRNA ligase"/>
    <property type="match status" value="1"/>
</dbReference>
<keyword evidence="26" id="KW-1185">Reference proteome</keyword>
<evidence type="ECO:0000256" key="13">
    <source>
        <dbReference type="ARBA" id="ARBA00023242"/>
    </source>
</evidence>
<feature type="domain" description="Methionyl/Leucyl tRNA synthetase" evidence="21">
    <location>
        <begin position="10"/>
        <end position="72"/>
    </location>
</feature>
<feature type="binding site" evidence="17">
    <location>
        <position position="908"/>
    </location>
    <ligand>
        <name>ATP</name>
        <dbReference type="ChEBI" id="CHEBI:30616"/>
    </ligand>
</feature>
<feature type="domain" description="Possible tRNA binding" evidence="23">
    <location>
        <begin position="1209"/>
        <end position="1423"/>
    </location>
</feature>
<dbReference type="EMBL" id="CM002869">
    <property type="protein sequence ID" value="KFK43338.1"/>
    <property type="molecule type" value="Genomic_DNA"/>
</dbReference>
<feature type="binding site" evidence="17">
    <location>
        <position position="1167"/>
    </location>
    <ligand>
        <name>acetyl-CoA</name>
        <dbReference type="ChEBI" id="CHEBI:57288"/>
    </ligand>
</feature>
<dbReference type="Proteomes" id="UP000029120">
    <property type="component" value="Chromosome 1"/>
</dbReference>
<name>A0A087HMI6_ARAAL</name>
<dbReference type="GO" id="GO:0009791">
    <property type="term" value="P:post-embryonic development"/>
    <property type="evidence" value="ECO:0007669"/>
    <property type="project" value="UniProtKB-ARBA"/>
</dbReference>
<dbReference type="EC" id="2.3.1.-" evidence="17"/>
<dbReference type="GO" id="GO:1904812">
    <property type="term" value="P:rRNA acetylation involved in maturation of SSU-rRNA"/>
    <property type="evidence" value="ECO:0007669"/>
    <property type="project" value="InterPro"/>
</dbReference>
<dbReference type="GO" id="GO:0051392">
    <property type="term" value="F:tRNA cytidine N4-acetyltransferase activity"/>
    <property type="evidence" value="ECO:0007669"/>
    <property type="project" value="RHEA"/>
</dbReference>